<keyword evidence="13" id="KW-1185">Reference proteome</keyword>
<evidence type="ECO:0000256" key="3">
    <source>
        <dbReference type="ARBA" id="ARBA00012438"/>
    </source>
</evidence>
<dbReference type="InterPro" id="IPR003661">
    <property type="entry name" value="HisK_dim/P_dom"/>
</dbReference>
<dbReference type="GeneID" id="96779019"/>
<dbReference type="Pfam" id="PF02518">
    <property type="entry name" value="HATPase_c"/>
    <property type="match status" value="1"/>
</dbReference>
<dbReference type="CDD" id="cd00082">
    <property type="entry name" value="HisKA"/>
    <property type="match status" value="1"/>
</dbReference>
<dbReference type="Pfam" id="PF00072">
    <property type="entry name" value="Response_reg"/>
    <property type="match status" value="1"/>
</dbReference>
<dbReference type="InterPro" id="IPR003594">
    <property type="entry name" value="HATPase_dom"/>
</dbReference>
<protein>
    <recommendedName>
        <fullName evidence="8">Circadian input-output histidine kinase CikA</fullName>
        <ecNumber evidence="3">2.7.13.3</ecNumber>
    </recommendedName>
</protein>
<dbReference type="EMBL" id="VUNR01000016">
    <property type="protein sequence ID" value="MSU09085.1"/>
    <property type="molecule type" value="Genomic_DNA"/>
</dbReference>
<dbReference type="SUPFAM" id="SSF52172">
    <property type="entry name" value="CheY-like"/>
    <property type="match status" value="1"/>
</dbReference>
<dbReference type="CDD" id="cd17546">
    <property type="entry name" value="REC_hyHK_CKI1_RcsC-like"/>
    <property type="match status" value="1"/>
</dbReference>
<evidence type="ECO:0000313" key="13">
    <source>
        <dbReference type="Proteomes" id="UP000433181"/>
    </source>
</evidence>
<evidence type="ECO:0000256" key="6">
    <source>
        <dbReference type="ARBA" id="ARBA00022777"/>
    </source>
</evidence>
<evidence type="ECO:0000256" key="1">
    <source>
        <dbReference type="ARBA" id="ARBA00000085"/>
    </source>
</evidence>
<dbReference type="GO" id="GO:0005886">
    <property type="term" value="C:plasma membrane"/>
    <property type="evidence" value="ECO:0007669"/>
    <property type="project" value="TreeGrafter"/>
</dbReference>
<comment type="catalytic activity">
    <reaction evidence="1">
        <text>ATP + protein L-histidine = ADP + protein N-phospho-L-histidine.</text>
        <dbReference type="EC" id="2.7.13.3"/>
    </reaction>
</comment>
<evidence type="ECO:0000259" key="11">
    <source>
        <dbReference type="PROSITE" id="PS50110"/>
    </source>
</evidence>
<comment type="similarity">
    <text evidence="2">In the N-terminal section; belongs to the phytochrome family.</text>
</comment>
<evidence type="ECO:0000259" key="10">
    <source>
        <dbReference type="PROSITE" id="PS50109"/>
    </source>
</evidence>
<keyword evidence="7" id="KW-0902">Two-component regulatory system</keyword>
<comment type="caution">
    <text evidence="12">The sequence shown here is derived from an EMBL/GenBank/DDBJ whole genome shotgun (WGS) entry which is preliminary data.</text>
</comment>
<dbReference type="SMART" id="SM00387">
    <property type="entry name" value="HATPase_c"/>
    <property type="match status" value="1"/>
</dbReference>
<dbReference type="AlphaFoldDB" id="A0A6I2UH29"/>
<dbReference type="EC" id="2.7.13.3" evidence="3"/>
<dbReference type="PROSITE" id="PS50109">
    <property type="entry name" value="HIS_KIN"/>
    <property type="match status" value="1"/>
</dbReference>
<dbReference type="InterPro" id="IPR036890">
    <property type="entry name" value="HATPase_C_sf"/>
</dbReference>
<dbReference type="FunFam" id="3.30.565.10:FF:000010">
    <property type="entry name" value="Sensor histidine kinase RcsC"/>
    <property type="match status" value="1"/>
</dbReference>
<dbReference type="GO" id="GO:0000155">
    <property type="term" value="F:phosphorelay sensor kinase activity"/>
    <property type="evidence" value="ECO:0007669"/>
    <property type="project" value="InterPro"/>
</dbReference>
<evidence type="ECO:0000256" key="4">
    <source>
        <dbReference type="ARBA" id="ARBA00022553"/>
    </source>
</evidence>
<dbReference type="InterPro" id="IPR005467">
    <property type="entry name" value="His_kinase_dom"/>
</dbReference>
<evidence type="ECO:0000256" key="2">
    <source>
        <dbReference type="ARBA" id="ARBA00006402"/>
    </source>
</evidence>
<dbReference type="SUPFAM" id="SSF55874">
    <property type="entry name" value="ATPase domain of HSP90 chaperone/DNA topoisomerase II/histidine kinase"/>
    <property type="match status" value="1"/>
</dbReference>
<keyword evidence="5" id="KW-0808">Transferase</keyword>
<dbReference type="InterPro" id="IPR004358">
    <property type="entry name" value="Sig_transdc_His_kin-like_C"/>
</dbReference>
<feature type="domain" description="Response regulatory" evidence="11">
    <location>
        <begin position="436"/>
        <end position="557"/>
    </location>
</feature>
<dbReference type="RefSeq" id="WP_154407253.1">
    <property type="nucleotide sequence ID" value="NZ_VUNR01000016.1"/>
</dbReference>
<dbReference type="Gene3D" id="3.40.50.2300">
    <property type="match status" value="1"/>
</dbReference>
<proteinExistence type="inferred from homology"/>
<dbReference type="PANTHER" id="PTHR43047">
    <property type="entry name" value="TWO-COMPONENT HISTIDINE PROTEIN KINASE"/>
    <property type="match status" value="1"/>
</dbReference>
<dbReference type="SMART" id="SM00448">
    <property type="entry name" value="REC"/>
    <property type="match status" value="1"/>
</dbReference>
<dbReference type="SMART" id="SM00388">
    <property type="entry name" value="HisKA"/>
    <property type="match status" value="1"/>
</dbReference>
<dbReference type="SUPFAM" id="SSF47384">
    <property type="entry name" value="Homodimeric domain of signal transducing histidine kinase"/>
    <property type="match status" value="1"/>
</dbReference>
<evidence type="ECO:0000256" key="8">
    <source>
        <dbReference type="ARBA" id="ARBA00074306"/>
    </source>
</evidence>
<dbReference type="InterPro" id="IPR011006">
    <property type="entry name" value="CheY-like_superfamily"/>
</dbReference>
<feature type="modified residue" description="4-aspartylphosphate" evidence="9">
    <location>
        <position position="488"/>
    </location>
</feature>
<dbReference type="Pfam" id="PF00512">
    <property type="entry name" value="HisKA"/>
    <property type="match status" value="1"/>
</dbReference>
<evidence type="ECO:0000256" key="7">
    <source>
        <dbReference type="ARBA" id="ARBA00023012"/>
    </source>
</evidence>
<evidence type="ECO:0000256" key="9">
    <source>
        <dbReference type="PROSITE-ProRule" id="PRU00169"/>
    </source>
</evidence>
<dbReference type="PANTHER" id="PTHR43047:SF72">
    <property type="entry name" value="OSMOSENSING HISTIDINE PROTEIN KINASE SLN1"/>
    <property type="match status" value="1"/>
</dbReference>
<dbReference type="InterPro" id="IPR001789">
    <property type="entry name" value="Sig_transdc_resp-reg_receiver"/>
</dbReference>
<dbReference type="Proteomes" id="UP000433181">
    <property type="component" value="Unassembled WGS sequence"/>
</dbReference>
<dbReference type="Gene3D" id="1.10.287.130">
    <property type="match status" value="1"/>
</dbReference>
<feature type="domain" description="Histidine kinase" evidence="10">
    <location>
        <begin position="176"/>
        <end position="400"/>
    </location>
</feature>
<dbReference type="PROSITE" id="PS50110">
    <property type="entry name" value="RESPONSE_REGULATORY"/>
    <property type="match status" value="1"/>
</dbReference>
<reference evidence="12 13" key="1">
    <citation type="submission" date="2019-08" db="EMBL/GenBank/DDBJ databases">
        <title>In-depth cultivation of the pig gut microbiome towards novel bacterial diversity and tailored functional studies.</title>
        <authorList>
            <person name="Wylensek D."/>
            <person name="Hitch T.C.A."/>
            <person name="Clavel T."/>
        </authorList>
    </citation>
    <scope>NUCLEOTIDE SEQUENCE [LARGE SCALE GENOMIC DNA]</scope>
    <source>
        <strain evidence="12 13">WCA-693-APC-5D-A</strain>
    </source>
</reference>
<dbReference type="GO" id="GO:0009927">
    <property type="term" value="F:histidine phosphotransfer kinase activity"/>
    <property type="evidence" value="ECO:0007669"/>
    <property type="project" value="TreeGrafter"/>
</dbReference>
<evidence type="ECO:0000313" key="12">
    <source>
        <dbReference type="EMBL" id="MSU09085.1"/>
    </source>
</evidence>
<keyword evidence="6" id="KW-0418">Kinase</keyword>
<dbReference type="InterPro" id="IPR036097">
    <property type="entry name" value="HisK_dim/P_sf"/>
</dbReference>
<name>A0A6I2UH29_9FIRM</name>
<dbReference type="PRINTS" id="PR00344">
    <property type="entry name" value="BCTRLSENSOR"/>
</dbReference>
<evidence type="ECO:0000256" key="5">
    <source>
        <dbReference type="ARBA" id="ARBA00022679"/>
    </source>
</evidence>
<dbReference type="Gene3D" id="3.30.565.10">
    <property type="entry name" value="Histidine kinase-like ATPase, C-terminal domain"/>
    <property type="match status" value="1"/>
</dbReference>
<sequence>MGNLDNLEAFNEMDRGSVDKQRKLIRALTMPYETVYGVSMDTGLCTCYRMSESMNEFYDDVNIESDYEENIRRYVGKDVLDEDKCLFDDICSIRQVKRIFFRKQMHYINYRVLRNGRIRYLQCLLVKPDNEENEFAVAFKDINEEKKLEIAQQQRIEEAVEEARRANRAKTVFLSNMSHDIRTPMNGIIGMTAIAASHVDDRERVLDSLKKISMASKHLLNLINEVLDMSKIESGKVELKDEPFNLAELVDSLVSMMNPQIEARSHTLELQVEKLEHRHVIGDSLRLQQVFTNLMGNSVKYTPDGGMLKLAVSEKSCDRAGRGCYEFVFEDNGMGMSEEYVKRIFEPFSRAEDQRVDKIQGTGLGMAITHSIVQMMDGDIQVESRLGKGSRFTVTVYLKLQENGAGDEGTNGTGMDSSGGDESLAGIESLDFSGRRALLVEDNELNREIAMEILKTTGLAVEEAVDGKEAVQQVSQHEDGYYDIIFMDVRMPRMNGYDATCAIRAMGLPYCKTVPIVAMTADAFAEDVRAAKNAGMNEHVSKPLNFKHLGMVMRKLLK</sequence>
<organism evidence="12 13">
    <name type="scientific">Anaerovibrio slackiae</name>
    <dbReference type="NCBI Taxonomy" id="2652309"/>
    <lineage>
        <taxon>Bacteria</taxon>
        <taxon>Bacillati</taxon>
        <taxon>Bacillota</taxon>
        <taxon>Negativicutes</taxon>
        <taxon>Selenomonadales</taxon>
        <taxon>Selenomonadaceae</taxon>
        <taxon>Anaerovibrio</taxon>
    </lineage>
</organism>
<keyword evidence="4 9" id="KW-0597">Phosphoprotein</keyword>
<gene>
    <name evidence="12" type="ORF">FYJ84_08820</name>
</gene>
<accession>A0A6I2UH29</accession>